<keyword evidence="2" id="KW-0489">Methyltransferase</keyword>
<evidence type="ECO:0000313" key="2">
    <source>
        <dbReference type="EMBL" id="GGH58683.1"/>
    </source>
</evidence>
<feature type="domain" description="Methyltransferase type 11" evidence="1">
    <location>
        <begin position="51"/>
        <end position="150"/>
    </location>
</feature>
<dbReference type="InterPro" id="IPR013216">
    <property type="entry name" value="Methyltransf_11"/>
</dbReference>
<dbReference type="SUPFAM" id="SSF53335">
    <property type="entry name" value="S-adenosyl-L-methionine-dependent methyltransferases"/>
    <property type="match status" value="1"/>
</dbReference>
<dbReference type="Proteomes" id="UP000600171">
    <property type="component" value="Unassembled WGS sequence"/>
</dbReference>
<evidence type="ECO:0000259" key="1">
    <source>
        <dbReference type="Pfam" id="PF08241"/>
    </source>
</evidence>
<keyword evidence="2" id="KW-0808">Transferase</keyword>
<dbReference type="GO" id="GO:0032259">
    <property type="term" value="P:methylation"/>
    <property type="evidence" value="ECO:0007669"/>
    <property type="project" value="UniProtKB-KW"/>
</dbReference>
<reference evidence="2 3" key="1">
    <citation type="journal article" date="2014" name="Int. J. Syst. Evol. Microbiol.">
        <title>Complete genome sequence of Corynebacterium casei LMG S-19264T (=DSM 44701T), isolated from a smear-ripened cheese.</title>
        <authorList>
            <consortium name="US DOE Joint Genome Institute (JGI-PGF)"/>
            <person name="Walter F."/>
            <person name="Albersmeier A."/>
            <person name="Kalinowski J."/>
            <person name="Ruckert C."/>
        </authorList>
    </citation>
    <scope>NUCLEOTIDE SEQUENCE [LARGE SCALE GENOMIC DNA]</scope>
    <source>
        <strain evidence="2 3">CCM 8669</strain>
    </source>
</reference>
<name>A0A917IPI1_9MICC</name>
<gene>
    <name evidence="2" type="ORF">GCM10007359_05140</name>
</gene>
<dbReference type="GO" id="GO:0008168">
    <property type="term" value="F:methyltransferase activity"/>
    <property type="evidence" value="ECO:0007669"/>
    <property type="project" value="UniProtKB-KW"/>
</dbReference>
<accession>A0A917IPI1</accession>
<dbReference type="PANTHER" id="PTHR43861">
    <property type="entry name" value="TRANS-ACONITATE 2-METHYLTRANSFERASE-RELATED"/>
    <property type="match status" value="1"/>
</dbReference>
<comment type="caution">
    <text evidence="2">The sequence shown here is derived from an EMBL/GenBank/DDBJ whole genome shotgun (WGS) entry which is preliminary data.</text>
</comment>
<evidence type="ECO:0000313" key="3">
    <source>
        <dbReference type="Proteomes" id="UP000600171"/>
    </source>
</evidence>
<dbReference type="RefSeq" id="WP_188358758.1">
    <property type="nucleotide sequence ID" value="NZ_BMDC01000001.1"/>
</dbReference>
<dbReference type="CDD" id="cd02440">
    <property type="entry name" value="AdoMet_MTases"/>
    <property type="match status" value="1"/>
</dbReference>
<dbReference type="InterPro" id="IPR029063">
    <property type="entry name" value="SAM-dependent_MTases_sf"/>
</dbReference>
<sequence length="244" mass="27049">MNAQESINAYWNQRAHTYHRLQQRDSRRQVDFEFWSGLLAETLPAGKQKVLDIGTGSGFLALVQARLGKQVTGIDLSEQMLELARHEAAQLEDANRPDFLLADAVDPQQSLGNQTFEVITSRYLMWTLRSPVQALENWKHLLVPGGRLVVVDAPWFPQGLGENKTENFATLYDESVRAELPLSEAASISGVVEAISSAGFEDVTVRELSELHALDLALGATPGHEPTLQYTVTARAPETELKQN</sequence>
<keyword evidence="3" id="KW-1185">Reference proteome</keyword>
<organism evidence="2 3">
    <name type="scientific">Rothia aerolata</name>
    <dbReference type="NCBI Taxonomy" id="1812262"/>
    <lineage>
        <taxon>Bacteria</taxon>
        <taxon>Bacillati</taxon>
        <taxon>Actinomycetota</taxon>
        <taxon>Actinomycetes</taxon>
        <taxon>Micrococcales</taxon>
        <taxon>Micrococcaceae</taxon>
        <taxon>Rothia</taxon>
    </lineage>
</organism>
<dbReference type="EMBL" id="BMDC01000001">
    <property type="protein sequence ID" value="GGH58683.1"/>
    <property type="molecule type" value="Genomic_DNA"/>
</dbReference>
<dbReference type="Pfam" id="PF08241">
    <property type="entry name" value="Methyltransf_11"/>
    <property type="match status" value="1"/>
</dbReference>
<dbReference type="AlphaFoldDB" id="A0A917IPI1"/>
<dbReference type="Gene3D" id="3.40.50.150">
    <property type="entry name" value="Vaccinia Virus protein VP39"/>
    <property type="match status" value="1"/>
</dbReference>
<protein>
    <submittedName>
        <fullName evidence="2">SAM-dependent methyltransferase</fullName>
    </submittedName>
</protein>
<proteinExistence type="predicted"/>